<keyword evidence="2" id="KW-0436">Ligase</keyword>
<dbReference type="Pfam" id="PF13193">
    <property type="entry name" value="AMP-binding_C"/>
    <property type="match status" value="1"/>
</dbReference>
<reference evidence="5" key="1">
    <citation type="submission" date="2022-11" db="EMBL/GenBank/DDBJ databases">
        <title>Centuries of genome instability and evolution in soft-shell clam transmissible cancer (bioRxiv).</title>
        <authorList>
            <person name="Hart S.F.M."/>
            <person name="Yonemitsu M.A."/>
            <person name="Giersch R.M."/>
            <person name="Beal B.F."/>
            <person name="Arriagada G."/>
            <person name="Davis B.W."/>
            <person name="Ostrander E.A."/>
            <person name="Goff S.P."/>
            <person name="Metzger M.J."/>
        </authorList>
    </citation>
    <scope>NUCLEOTIDE SEQUENCE</scope>
    <source>
        <strain evidence="5">MELC-2E11</strain>
        <tissue evidence="5">Siphon/mantle</tissue>
    </source>
</reference>
<dbReference type="Gene3D" id="3.40.50.12780">
    <property type="entry name" value="N-terminal domain of ligase-like"/>
    <property type="match status" value="1"/>
</dbReference>
<evidence type="ECO:0000313" key="6">
    <source>
        <dbReference type="Proteomes" id="UP001164746"/>
    </source>
</evidence>
<evidence type="ECO:0000313" key="5">
    <source>
        <dbReference type="EMBL" id="WAR31980.1"/>
    </source>
</evidence>
<dbReference type="InterPro" id="IPR000873">
    <property type="entry name" value="AMP-dep_synth/lig_dom"/>
</dbReference>
<feature type="domain" description="AMP-binding enzyme C-terminal" evidence="4">
    <location>
        <begin position="136"/>
        <end position="211"/>
    </location>
</feature>
<dbReference type="PANTHER" id="PTHR24096">
    <property type="entry name" value="LONG-CHAIN-FATTY-ACID--COA LIGASE"/>
    <property type="match status" value="1"/>
</dbReference>
<proteinExistence type="inferred from homology"/>
<evidence type="ECO:0000259" key="4">
    <source>
        <dbReference type="Pfam" id="PF13193"/>
    </source>
</evidence>
<evidence type="ECO:0000259" key="3">
    <source>
        <dbReference type="Pfam" id="PF00501"/>
    </source>
</evidence>
<feature type="domain" description="AMP-dependent synthetase/ligase" evidence="3">
    <location>
        <begin position="11"/>
        <end position="104"/>
    </location>
</feature>
<accession>A0ABY7GD07</accession>
<evidence type="ECO:0000256" key="2">
    <source>
        <dbReference type="ARBA" id="ARBA00022598"/>
    </source>
</evidence>
<comment type="similarity">
    <text evidence="1">Belongs to the ATP-dependent AMP-binding enzyme family.</text>
</comment>
<dbReference type="PANTHER" id="PTHR24096:SF149">
    <property type="entry name" value="AMP-BINDING DOMAIN-CONTAINING PROTEIN-RELATED"/>
    <property type="match status" value="1"/>
</dbReference>
<organism evidence="5 6">
    <name type="scientific">Mya arenaria</name>
    <name type="common">Soft-shell clam</name>
    <dbReference type="NCBI Taxonomy" id="6604"/>
    <lineage>
        <taxon>Eukaryota</taxon>
        <taxon>Metazoa</taxon>
        <taxon>Spiralia</taxon>
        <taxon>Lophotrochozoa</taxon>
        <taxon>Mollusca</taxon>
        <taxon>Bivalvia</taxon>
        <taxon>Autobranchia</taxon>
        <taxon>Heteroconchia</taxon>
        <taxon>Euheterodonta</taxon>
        <taxon>Imparidentia</taxon>
        <taxon>Neoheterodontei</taxon>
        <taxon>Myida</taxon>
        <taxon>Myoidea</taxon>
        <taxon>Myidae</taxon>
        <taxon>Mya</taxon>
    </lineage>
</organism>
<gene>
    <name evidence="5" type="ORF">MAR_034522</name>
</gene>
<sequence length="227" mass="25110">MAASLIKFPERHTYDVSSVCFVMSAAAPMGVGVEEHLRQLFNVPFISQSYGLTETGYNSGNTTDRHRLGSNGVPPIGTNLKIFDPETDEELPRNKTGEIRVKGDIGYLDSDGFLFIVDRLKELIKYKGLQVAPAYLEDIIVKHPGVADAAVIGIPDPDAGELPRAYVVRQTGSHITAKDIVQYVHDHVAPHMRLRGGVEFIPEVPRTPSGKIMRRHLKPKKQTTSRL</sequence>
<dbReference type="Pfam" id="PF00501">
    <property type="entry name" value="AMP-binding"/>
    <property type="match status" value="1"/>
</dbReference>
<dbReference type="EMBL" id="CP111028">
    <property type="protein sequence ID" value="WAR31980.1"/>
    <property type="molecule type" value="Genomic_DNA"/>
</dbReference>
<dbReference type="SUPFAM" id="SSF56801">
    <property type="entry name" value="Acetyl-CoA synthetase-like"/>
    <property type="match status" value="1"/>
</dbReference>
<protein>
    <submittedName>
        <fullName evidence="5">4CLL5-like protein</fullName>
    </submittedName>
</protein>
<dbReference type="Proteomes" id="UP001164746">
    <property type="component" value="Chromosome 17"/>
</dbReference>
<keyword evidence="6" id="KW-1185">Reference proteome</keyword>
<evidence type="ECO:0000256" key="1">
    <source>
        <dbReference type="ARBA" id="ARBA00006432"/>
    </source>
</evidence>
<dbReference type="Gene3D" id="3.30.300.30">
    <property type="match status" value="1"/>
</dbReference>
<name>A0ABY7GD07_MYAAR</name>
<dbReference type="InterPro" id="IPR025110">
    <property type="entry name" value="AMP-bd_C"/>
</dbReference>
<dbReference type="InterPro" id="IPR042099">
    <property type="entry name" value="ANL_N_sf"/>
</dbReference>
<dbReference type="InterPro" id="IPR045851">
    <property type="entry name" value="AMP-bd_C_sf"/>
</dbReference>